<evidence type="ECO:0000313" key="4">
    <source>
        <dbReference type="Proteomes" id="UP000224607"/>
    </source>
</evidence>
<dbReference type="AlphaFoldDB" id="A0A1I3IGZ9"/>
<evidence type="ECO:0000313" key="1">
    <source>
        <dbReference type="EMBL" id="PHM39496.1"/>
    </source>
</evidence>
<evidence type="ECO:0000313" key="2">
    <source>
        <dbReference type="EMBL" id="SFI47139.1"/>
    </source>
</evidence>
<evidence type="ECO:0000313" key="3">
    <source>
        <dbReference type="Proteomes" id="UP000198919"/>
    </source>
</evidence>
<protein>
    <submittedName>
        <fullName evidence="2">Uncharacterized protein</fullName>
    </submittedName>
</protein>
<keyword evidence="4" id="KW-1185">Reference proteome</keyword>
<sequence>MASNNLPKRPGIDKSVLPLGFGCLLTDNVIIGKSGIIHSAKQ</sequence>
<dbReference type="Proteomes" id="UP000224607">
    <property type="component" value="Unassembled WGS sequence"/>
</dbReference>
<name>A0A1I3IGZ9_9GAMM</name>
<gene>
    <name evidence="2" type="ORF">SAMN05421680_101340</name>
    <name evidence="1" type="ORF">Xmau_02844</name>
</gene>
<dbReference type="EMBL" id="NITY01000010">
    <property type="protein sequence ID" value="PHM39496.1"/>
    <property type="molecule type" value="Genomic_DNA"/>
</dbReference>
<reference evidence="2" key="1">
    <citation type="submission" date="2016-10" db="EMBL/GenBank/DDBJ databases">
        <authorList>
            <person name="de Groot N.N."/>
        </authorList>
    </citation>
    <scope>NUCLEOTIDE SEQUENCE [LARGE SCALE GENOMIC DNA]</scope>
    <source>
        <strain evidence="2">DSM 17908</strain>
    </source>
</reference>
<reference evidence="3" key="2">
    <citation type="submission" date="2016-10" db="EMBL/GenBank/DDBJ databases">
        <authorList>
            <person name="Varghese N."/>
            <person name="Submissions S."/>
        </authorList>
    </citation>
    <scope>NUCLEOTIDE SEQUENCE [LARGE SCALE GENOMIC DNA]</scope>
    <source>
        <strain evidence="3">DSM 17908</strain>
    </source>
</reference>
<proteinExistence type="predicted"/>
<dbReference type="EMBL" id="FORG01000001">
    <property type="protein sequence ID" value="SFI47139.1"/>
    <property type="molecule type" value="Genomic_DNA"/>
</dbReference>
<accession>A0A1I3IGZ9</accession>
<organism evidence="2 3">
    <name type="scientific">Xenorhabdus mauleonii</name>
    <dbReference type="NCBI Taxonomy" id="351675"/>
    <lineage>
        <taxon>Bacteria</taxon>
        <taxon>Pseudomonadati</taxon>
        <taxon>Pseudomonadota</taxon>
        <taxon>Gammaproteobacteria</taxon>
        <taxon>Enterobacterales</taxon>
        <taxon>Morganellaceae</taxon>
        <taxon>Xenorhabdus</taxon>
    </lineage>
</organism>
<dbReference type="Proteomes" id="UP000198919">
    <property type="component" value="Unassembled WGS sequence"/>
</dbReference>
<reference evidence="1 4" key="3">
    <citation type="journal article" date="2017" name="Nat. Microbiol.">
        <title>Natural product diversity associated with the nematode symbionts Photorhabdus and Xenorhabdus.</title>
        <authorList>
            <person name="Tobias N.J."/>
            <person name="Wolff H."/>
            <person name="Djahanschiri B."/>
            <person name="Grundmann F."/>
            <person name="Kronenwerth M."/>
            <person name="Shi Y.M."/>
            <person name="Simonyi S."/>
            <person name="Grun P."/>
            <person name="Shapiro-Ilan D."/>
            <person name="Pidot S.J."/>
            <person name="Stinear T.P."/>
            <person name="Ebersberger I."/>
            <person name="Bode H.B."/>
        </authorList>
    </citation>
    <scope>NUCLEOTIDE SEQUENCE [LARGE SCALE GENOMIC DNA]</scope>
    <source>
        <strain evidence="1 4">DSM 17908</strain>
    </source>
</reference>